<evidence type="ECO:0000256" key="2">
    <source>
        <dbReference type="SAM" id="SignalP"/>
    </source>
</evidence>
<feature type="chain" id="PRO_5003937870" description="WGxxGxxG-CTERM domain-containing protein" evidence="2">
    <location>
        <begin position="31"/>
        <end position="100"/>
    </location>
</feature>
<gene>
    <name evidence="3" type="ORF">Mic7113_1125</name>
</gene>
<feature type="transmembrane region" description="Helical" evidence="1">
    <location>
        <begin position="59"/>
        <end position="75"/>
    </location>
</feature>
<dbReference type="KEGG" id="mic:Mic7113_1125"/>
<dbReference type="eggNOG" id="ENOG50333E8">
    <property type="taxonomic scope" value="Bacteria"/>
</dbReference>
<protein>
    <recommendedName>
        <fullName evidence="5">WGxxGxxG-CTERM domain-containing protein</fullName>
    </recommendedName>
</protein>
<dbReference type="Proteomes" id="UP000010471">
    <property type="component" value="Chromosome"/>
</dbReference>
<dbReference type="HOGENOM" id="CLU_163206_1_0_3"/>
<proteinExistence type="predicted"/>
<organism evidence="3 4">
    <name type="scientific">Allocoleopsis franciscana PCC 7113</name>
    <dbReference type="NCBI Taxonomy" id="1173027"/>
    <lineage>
        <taxon>Bacteria</taxon>
        <taxon>Bacillati</taxon>
        <taxon>Cyanobacteriota</taxon>
        <taxon>Cyanophyceae</taxon>
        <taxon>Coleofasciculales</taxon>
        <taxon>Coleofasciculaceae</taxon>
        <taxon>Allocoleopsis</taxon>
        <taxon>Allocoleopsis franciscana</taxon>
    </lineage>
</organism>
<dbReference type="RefSeq" id="WP_015181178.1">
    <property type="nucleotide sequence ID" value="NC_019738.1"/>
</dbReference>
<evidence type="ECO:0008006" key="5">
    <source>
        <dbReference type="Google" id="ProtNLM"/>
    </source>
</evidence>
<sequence length="100" mass="10687">MKLSNLSKVVSAGAIAASLAIVPLTAPAQAQTQDTAPGTTYNQRTGDVDTAYTDNDFDWGWLGLLGLAGLAGLLPKKRHETVHYTTQDPDVVARSRSDFR</sequence>
<keyword evidence="1" id="KW-1133">Transmembrane helix</keyword>
<evidence type="ECO:0000256" key="1">
    <source>
        <dbReference type="SAM" id="Phobius"/>
    </source>
</evidence>
<reference evidence="3 4" key="1">
    <citation type="submission" date="2012-06" db="EMBL/GenBank/DDBJ databases">
        <title>Finished chromosome of genome of Microcoleus sp. PCC 7113.</title>
        <authorList>
            <consortium name="US DOE Joint Genome Institute"/>
            <person name="Gugger M."/>
            <person name="Coursin T."/>
            <person name="Rippka R."/>
            <person name="Tandeau De Marsac N."/>
            <person name="Huntemann M."/>
            <person name="Wei C.-L."/>
            <person name="Han J."/>
            <person name="Detter J.C."/>
            <person name="Han C."/>
            <person name="Tapia R."/>
            <person name="Chen A."/>
            <person name="Kyrpides N."/>
            <person name="Mavromatis K."/>
            <person name="Markowitz V."/>
            <person name="Szeto E."/>
            <person name="Ivanova N."/>
            <person name="Pagani I."/>
            <person name="Pati A."/>
            <person name="Goodwin L."/>
            <person name="Nordberg H.P."/>
            <person name="Cantor M.N."/>
            <person name="Hua S.X."/>
            <person name="Woyke T."/>
            <person name="Kerfeld C.A."/>
        </authorList>
    </citation>
    <scope>NUCLEOTIDE SEQUENCE [LARGE SCALE GENOMIC DNA]</scope>
    <source>
        <strain evidence="3 4">PCC 7113</strain>
    </source>
</reference>
<keyword evidence="2" id="KW-0732">Signal</keyword>
<feature type="signal peptide" evidence="2">
    <location>
        <begin position="1"/>
        <end position="30"/>
    </location>
</feature>
<keyword evidence="4" id="KW-1185">Reference proteome</keyword>
<evidence type="ECO:0000313" key="4">
    <source>
        <dbReference type="Proteomes" id="UP000010471"/>
    </source>
</evidence>
<dbReference type="STRING" id="1173027.Mic7113_1125"/>
<dbReference type="EMBL" id="CP003630">
    <property type="protein sequence ID" value="AFZ17018.1"/>
    <property type="molecule type" value="Genomic_DNA"/>
</dbReference>
<accession>K9W9U1</accession>
<dbReference type="AlphaFoldDB" id="K9W9U1"/>
<name>K9W9U1_9CYAN</name>
<evidence type="ECO:0000313" key="3">
    <source>
        <dbReference type="EMBL" id="AFZ17018.1"/>
    </source>
</evidence>
<dbReference type="NCBIfam" id="NF041742">
    <property type="entry name" value="WGxxGxxG_fam"/>
    <property type="match status" value="1"/>
</dbReference>
<keyword evidence="1" id="KW-0472">Membrane</keyword>
<dbReference type="PATRIC" id="fig|1173027.3.peg.1236"/>
<dbReference type="NCBIfam" id="NF038039">
    <property type="entry name" value="WGxxGxxG-CTERM"/>
    <property type="match status" value="1"/>
</dbReference>
<keyword evidence="1" id="KW-0812">Transmembrane</keyword>